<protein>
    <recommendedName>
        <fullName evidence="1">HTH LytTR-type domain-containing protein</fullName>
    </recommendedName>
</protein>
<sequence>MKIIAIHSINGTSHELPITDILFLSSEDDKIIIHTANASYYPPRTLKDFALLLHPHGFSPLEKSNVTNIKMIRKYDKISKAAFFDKNCKGKCVVVSRRNLKKIHDFL</sequence>
<dbReference type="InterPro" id="IPR007492">
    <property type="entry name" value="LytTR_DNA-bd_dom"/>
</dbReference>
<evidence type="ECO:0000313" key="2">
    <source>
        <dbReference type="EMBL" id="MUG26489.1"/>
    </source>
</evidence>
<dbReference type="SMART" id="SM00850">
    <property type="entry name" value="LytTR"/>
    <property type="match status" value="1"/>
</dbReference>
<organism evidence="2 3">
    <name type="scientific">Paenibacillus macerans</name>
    <name type="common">Bacillus macerans</name>
    <dbReference type="NCBI Taxonomy" id="44252"/>
    <lineage>
        <taxon>Bacteria</taxon>
        <taxon>Bacillati</taxon>
        <taxon>Bacillota</taxon>
        <taxon>Bacilli</taxon>
        <taxon>Bacillales</taxon>
        <taxon>Paenibacillaceae</taxon>
        <taxon>Paenibacillus</taxon>
    </lineage>
</organism>
<dbReference type="EMBL" id="WNZZ01000045">
    <property type="protein sequence ID" value="MUG26489.1"/>
    <property type="molecule type" value="Genomic_DNA"/>
</dbReference>
<gene>
    <name evidence="2" type="ORF">GNQ08_29615</name>
</gene>
<dbReference type="GO" id="GO:0003677">
    <property type="term" value="F:DNA binding"/>
    <property type="evidence" value="ECO:0007669"/>
    <property type="project" value="InterPro"/>
</dbReference>
<dbReference type="Gene3D" id="2.40.50.1020">
    <property type="entry name" value="LytTr DNA-binding domain"/>
    <property type="match status" value="1"/>
</dbReference>
<feature type="domain" description="HTH LytTR-type" evidence="1">
    <location>
        <begin position="4"/>
        <end position="107"/>
    </location>
</feature>
<evidence type="ECO:0000313" key="3">
    <source>
        <dbReference type="Proteomes" id="UP000442469"/>
    </source>
</evidence>
<accession>A0A6N8F3H3</accession>
<comment type="caution">
    <text evidence="2">The sequence shown here is derived from an EMBL/GenBank/DDBJ whole genome shotgun (WGS) entry which is preliminary data.</text>
</comment>
<name>A0A6N8F3H3_PAEMA</name>
<dbReference type="PROSITE" id="PS50930">
    <property type="entry name" value="HTH_LYTTR"/>
    <property type="match status" value="1"/>
</dbReference>
<reference evidence="2 3" key="1">
    <citation type="submission" date="2019-11" db="EMBL/GenBank/DDBJ databases">
        <title>Draft genome sequences of five Paenibacillus species of dairy origin.</title>
        <authorList>
            <person name="Olajide A.M."/>
            <person name="Chen S."/>
            <person name="Lapointe G."/>
        </authorList>
    </citation>
    <scope>NUCLEOTIDE SEQUENCE [LARGE SCALE GENOMIC DNA]</scope>
    <source>
        <strain evidence="2 3">3CT49</strain>
    </source>
</reference>
<dbReference type="RefSeq" id="WP_155621483.1">
    <property type="nucleotide sequence ID" value="NZ_WNZZ01000045.1"/>
</dbReference>
<dbReference type="Pfam" id="PF04397">
    <property type="entry name" value="LytTR"/>
    <property type="match status" value="1"/>
</dbReference>
<dbReference type="Proteomes" id="UP000442469">
    <property type="component" value="Unassembled WGS sequence"/>
</dbReference>
<evidence type="ECO:0000259" key="1">
    <source>
        <dbReference type="PROSITE" id="PS50930"/>
    </source>
</evidence>
<proteinExistence type="predicted"/>
<dbReference type="AlphaFoldDB" id="A0A6N8F3H3"/>